<reference evidence="1" key="1">
    <citation type="submission" date="2022-07" db="EMBL/GenBank/DDBJ databases">
        <title>Phylogenomic reconstructions and comparative analyses of Kickxellomycotina fungi.</title>
        <authorList>
            <person name="Reynolds N.K."/>
            <person name="Stajich J.E."/>
            <person name="Barry K."/>
            <person name="Grigoriev I.V."/>
            <person name="Crous P."/>
            <person name="Smith M.E."/>
        </authorList>
    </citation>
    <scope>NUCLEOTIDE SEQUENCE</scope>
    <source>
        <strain evidence="1">BCRC 34297</strain>
    </source>
</reference>
<dbReference type="SUPFAM" id="SSF47616">
    <property type="entry name" value="GST C-terminal domain-like"/>
    <property type="match status" value="1"/>
</dbReference>
<dbReference type="AlphaFoldDB" id="A0A9W8GVF6"/>
<evidence type="ECO:0000313" key="2">
    <source>
        <dbReference type="Proteomes" id="UP001140011"/>
    </source>
</evidence>
<comment type="caution">
    <text evidence="1">The sequence shown here is derived from an EMBL/GenBank/DDBJ whole genome shotgun (WGS) entry which is preliminary data.</text>
</comment>
<dbReference type="OrthoDB" id="5535983at2759"/>
<protein>
    <recommendedName>
        <fullName evidence="3">Glutathione S-transferase</fullName>
    </recommendedName>
</protein>
<gene>
    <name evidence="1" type="ORF">GGI19_002677</name>
</gene>
<name>A0A9W8GVF6_9FUNG</name>
<evidence type="ECO:0000313" key="1">
    <source>
        <dbReference type="EMBL" id="KAJ2754062.1"/>
    </source>
</evidence>
<dbReference type="Proteomes" id="UP001140011">
    <property type="component" value="Unassembled WGS sequence"/>
</dbReference>
<organism evidence="1 2">
    <name type="scientific">Coemansia pectinata</name>
    <dbReference type="NCBI Taxonomy" id="1052879"/>
    <lineage>
        <taxon>Eukaryota</taxon>
        <taxon>Fungi</taxon>
        <taxon>Fungi incertae sedis</taxon>
        <taxon>Zoopagomycota</taxon>
        <taxon>Kickxellomycotina</taxon>
        <taxon>Kickxellomycetes</taxon>
        <taxon>Kickxellales</taxon>
        <taxon>Kickxellaceae</taxon>
        <taxon>Coemansia</taxon>
    </lineage>
</organism>
<dbReference type="InterPro" id="IPR036282">
    <property type="entry name" value="Glutathione-S-Trfase_C_sf"/>
</dbReference>
<evidence type="ECO:0008006" key="3">
    <source>
        <dbReference type="Google" id="ProtNLM"/>
    </source>
</evidence>
<dbReference type="EMBL" id="JANBUH010000142">
    <property type="protein sequence ID" value="KAJ2754062.1"/>
    <property type="molecule type" value="Genomic_DNA"/>
</dbReference>
<sequence length="211" mass="22293">MEGCNNASSALSLPGAVTGATTPITSTTTTTTTAAEVRAQVAMHIADALAQRYISTKCQVTYKASAPVLCPIARATDYIWQLGLRYPASGLVPSSDYGKVLIMHFVGVWTTRVLPLFLAESGGLASTDLATLNKCIVARRRTLKQRGPFWNGQSVSIAEVVVAPFADEILHSGLIPDSREFGALAAWLAAVRASPLVSNVATQYSDVVLPA</sequence>
<proteinExistence type="predicted"/>
<accession>A0A9W8GVF6</accession>
<dbReference type="Gene3D" id="1.20.1050.10">
    <property type="match status" value="1"/>
</dbReference>
<keyword evidence="2" id="KW-1185">Reference proteome</keyword>